<proteinExistence type="predicted"/>
<sequence>MSIEDTSLSGASSSHAVSSDDLMPMQIPGLNDALSWHTPPFTLDVDVSNSNIADAKHAGSDRLRSVAFFESSVMDPVLRSDDGPLDMSEPPPSSLRSEADSCRTLQLVALVKHVFAGSSKCRARRTPSRSGCPPPPPAYPP</sequence>
<protein>
    <submittedName>
        <fullName evidence="2">Uncharacterized protein</fullName>
    </submittedName>
</protein>
<evidence type="ECO:0000313" key="2">
    <source>
        <dbReference type="EMBL" id="KHN97546.1"/>
    </source>
</evidence>
<feature type="region of interest" description="Disordered" evidence="1">
    <location>
        <begin position="78"/>
        <end position="99"/>
    </location>
</feature>
<dbReference type="AlphaFoldDB" id="A0A0B2WNA8"/>
<dbReference type="RefSeq" id="XP_040678612.1">
    <property type="nucleotide sequence ID" value="XM_040823359.1"/>
</dbReference>
<organism evidence="2 3">
    <name type="scientific">Metarhizium album (strain ARSEF 1941)</name>
    <dbReference type="NCBI Taxonomy" id="1081103"/>
    <lineage>
        <taxon>Eukaryota</taxon>
        <taxon>Fungi</taxon>
        <taxon>Dikarya</taxon>
        <taxon>Ascomycota</taxon>
        <taxon>Pezizomycotina</taxon>
        <taxon>Sordariomycetes</taxon>
        <taxon>Hypocreomycetidae</taxon>
        <taxon>Hypocreales</taxon>
        <taxon>Clavicipitaceae</taxon>
        <taxon>Metarhizium</taxon>
    </lineage>
</organism>
<dbReference type="Proteomes" id="UP000030816">
    <property type="component" value="Unassembled WGS sequence"/>
</dbReference>
<reference evidence="2 3" key="1">
    <citation type="journal article" date="2014" name="Proc. Natl. Acad. Sci. U.S.A.">
        <title>Trajectory and genomic determinants of fungal-pathogen speciation and host adaptation.</title>
        <authorList>
            <person name="Hu X."/>
            <person name="Xiao G."/>
            <person name="Zheng P."/>
            <person name="Shang Y."/>
            <person name="Su Y."/>
            <person name="Zhang X."/>
            <person name="Liu X."/>
            <person name="Zhan S."/>
            <person name="St Leger R.J."/>
            <person name="Wang C."/>
        </authorList>
    </citation>
    <scope>NUCLEOTIDE SEQUENCE [LARGE SCALE GENOMIC DNA]</scope>
    <source>
        <strain evidence="2 3">ARSEF 1941</strain>
    </source>
</reference>
<dbReference type="EMBL" id="AZHE01000010">
    <property type="protein sequence ID" value="KHN97546.1"/>
    <property type="molecule type" value="Genomic_DNA"/>
</dbReference>
<evidence type="ECO:0000256" key="1">
    <source>
        <dbReference type="SAM" id="MobiDB-lite"/>
    </source>
</evidence>
<feature type="region of interest" description="Disordered" evidence="1">
    <location>
        <begin position="119"/>
        <end position="141"/>
    </location>
</feature>
<accession>A0A0B2WNA8</accession>
<keyword evidence="3" id="KW-1185">Reference proteome</keyword>
<dbReference type="GeneID" id="63739016"/>
<evidence type="ECO:0000313" key="3">
    <source>
        <dbReference type="Proteomes" id="UP000030816"/>
    </source>
</evidence>
<gene>
    <name evidence="2" type="ORF">MAM_04561</name>
</gene>
<feature type="compositionally biased region" description="Low complexity" evidence="1">
    <location>
        <begin position="7"/>
        <end position="22"/>
    </location>
</feature>
<feature type="compositionally biased region" description="Pro residues" evidence="1">
    <location>
        <begin position="132"/>
        <end position="141"/>
    </location>
</feature>
<dbReference type="HOGENOM" id="CLU_1825728_0_0_1"/>
<feature type="region of interest" description="Disordered" evidence="1">
    <location>
        <begin position="1"/>
        <end position="23"/>
    </location>
</feature>
<name>A0A0B2WNA8_METAS</name>
<comment type="caution">
    <text evidence="2">The sequence shown here is derived from an EMBL/GenBank/DDBJ whole genome shotgun (WGS) entry which is preliminary data.</text>
</comment>